<evidence type="ECO:0000256" key="1">
    <source>
        <dbReference type="SAM" id="SignalP"/>
    </source>
</evidence>
<dbReference type="Proteomes" id="UP000095287">
    <property type="component" value="Unplaced"/>
</dbReference>
<feature type="signal peptide" evidence="1">
    <location>
        <begin position="1"/>
        <end position="18"/>
    </location>
</feature>
<proteinExistence type="predicted"/>
<organism evidence="2 3">
    <name type="scientific">Steinernema glaseri</name>
    <dbReference type="NCBI Taxonomy" id="37863"/>
    <lineage>
        <taxon>Eukaryota</taxon>
        <taxon>Metazoa</taxon>
        <taxon>Ecdysozoa</taxon>
        <taxon>Nematoda</taxon>
        <taxon>Chromadorea</taxon>
        <taxon>Rhabditida</taxon>
        <taxon>Tylenchina</taxon>
        <taxon>Panagrolaimomorpha</taxon>
        <taxon>Strongyloidoidea</taxon>
        <taxon>Steinernematidae</taxon>
        <taxon>Steinernema</taxon>
    </lineage>
</organism>
<sequence length="102" mass="11859">MKPLSIFLLFALSTLVLTTTFQVRHWKNCGNYRLNEFTRWPCATTPNGKTRIRKGPYIGYDYVFNAVFQICCQKGTCDPLLLDYVFCDELEEEMDNNNATET</sequence>
<evidence type="ECO:0000313" key="2">
    <source>
        <dbReference type="Proteomes" id="UP000095287"/>
    </source>
</evidence>
<feature type="chain" id="PRO_5009311873" evidence="1">
    <location>
        <begin position="19"/>
        <end position="102"/>
    </location>
</feature>
<protein>
    <submittedName>
        <fullName evidence="3">Ixostatin</fullName>
    </submittedName>
</protein>
<dbReference type="AlphaFoldDB" id="A0A1I7Y6J9"/>
<dbReference type="WBParaSite" id="L893_g13250.t1">
    <property type="protein sequence ID" value="L893_g13250.t1"/>
    <property type="gene ID" value="L893_g13250"/>
</dbReference>
<keyword evidence="1" id="KW-0732">Signal</keyword>
<keyword evidence="2" id="KW-1185">Reference proteome</keyword>
<accession>A0A1I7Y6J9</accession>
<name>A0A1I7Y6J9_9BILA</name>
<reference evidence="3" key="1">
    <citation type="submission" date="2016-11" db="UniProtKB">
        <authorList>
            <consortium name="WormBaseParasite"/>
        </authorList>
    </citation>
    <scope>IDENTIFICATION</scope>
</reference>
<evidence type="ECO:0000313" key="3">
    <source>
        <dbReference type="WBParaSite" id="L893_g13250.t1"/>
    </source>
</evidence>